<dbReference type="AlphaFoldDB" id="A0A3N4LZN8"/>
<keyword evidence="1" id="KW-0812">Transmembrane</keyword>
<accession>A0A3N4LZN8</accession>
<reference evidence="2 3" key="1">
    <citation type="journal article" date="2018" name="Nat. Ecol. Evol.">
        <title>Pezizomycetes genomes reveal the molecular basis of ectomycorrhizal truffle lifestyle.</title>
        <authorList>
            <person name="Murat C."/>
            <person name="Payen T."/>
            <person name="Noel B."/>
            <person name="Kuo A."/>
            <person name="Morin E."/>
            <person name="Chen J."/>
            <person name="Kohler A."/>
            <person name="Krizsan K."/>
            <person name="Balestrini R."/>
            <person name="Da Silva C."/>
            <person name="Montanini B."/>
            <person name="Hainaut M."/>
            <person name="Levati E."/>
            <person name="Barry K.W."/>
            <person name="Belfiori B."/>
            <person name="Cichocki N."/>
            <person name="Clum A."/>
            <person name="Dockter R.B."/>
            <person name="Fauchery L."/>
            <person name="Guy J."/>
            <person name="Iotti M."/>
            <person name="Le Tacon F."/>
            <person name="Lindquist E.A."/>
            <person name="Lipzen A."/>
            <person name="Malagnac F."/>
            <person name="Mello A."/>
            <person name="Molinier V."/>
            <person name="Miyauchi S."/>
            <person name="Poulain J."/>
            <person name="Riccioni C."/>
            <person name="Rubini A."/>
            <person name="Sitrit Y."/>
            <person name="Splivallo R."/>
            <person name="Traeger S."/>
            <person name="Wang M."/>
            <person name="Zifcakova L."/>
            <person name="Wipf D."/>
            <person name="Zambonelli A."/>
            <person name="Paolocci F."/>
            <person name="Nowrousian M."/>
            <person name="Ottonello S."/>
            <person name="Baldrian P."/>
            <person name="Spatafora J.W."/>
            <person name="Henrissat B."/>
            <person name="Nagy L.G."/>
            <person name="Aury J.M."/>
            <person name="Wincker P."/>
            <person name="Grigoriev I.V."/>
            <person name="Bonfante P."/>
            <person name="Martin F.M."/>
        </authorList>
    </citation>
    <scope>NUCLEOTIDE SEQUENCE [LARGE SCALE GENOMIC DNA]</scope>
    <source>
        <strain evidence="2 3">ATCC MYA-4762</strain>
    </source>
</reference>
<feature type="transmembrane region" description="Helical" evidence="1">
    <location>
        <begin position="48"/>
        <end position="68"/>
    </location>
</feature>
<evidence type="ECO:0000256" key="1">
    <source>
        <dbReference type="SAM" id="Phobius"/>
    </source>
</evidence>
<gene>
    <name evidence="2" type="ORF">L211DRAFT_372693</name>
</gene>
<keyword evidence="1" id="KW-1133">Transmembrane helix</keyword>
<name>A0A3N4LZN8_9PEZI</name>
<organism evidence="2 3">
    <name type="scientific">Terfezia boudieri ATCC MYA-4762</name>
    <dbReference type="NCBI Taxonomy" id="1051890"/>
    <lineage>
        <taxon>Eukaryota</taxon>
        <taxon>Fungi</taxon>
        <taxon>Dikarya</taxon>
        <taxon>Ascomycota</taxon>
        <taxon>Pezizomycotina</taxon>
        <taxon>Pezizomycetes</taxon>
        <taxon>Pezizales</taxon>
        <taxon>Pezizaceae</taxon>
        <taxon>Terfezia</taxon>
    </lineage>
</organism>
<protein>
    <submittedName>
        <fullName evidence="2">Uncharacterized protein</fullName>
    </submittedName>
</protein>
<sequence length="69" mass="8382">MALFIFPYHRCCSVCAHYFPCYYLQQAYYSFYRGQVVTFWCDERGGVYNGYLLMIFFFSTFPLLSCYIR</sequence>
<dbReference type="Proteomes" id="UP000267821">
    <property type="component" value="Unassembled WGS sequence"/>
</dbReference>
<dbReference type="EMBL" id="ML121529">
    <property type="protein sequence ID" value="RPB28287.1"/>
    <property type="molecule type" value="Genomic_DNA"/>
</dbReference>
<evidence type="ECO:0000313" key="3">
    <source>
        <dbReference type="Proteomes" id="UP000267821"/>
    </source>
</evidence>
<evidence type="ECO:0000313" key="2">
    <source>
        <dbReference type="EMBL" id="RPB28287.1"/>
    </source>
</evidence>
<keyword evidence="3" id="KW-1185">Reference proteome</keyword>
<keyword evidence="1" id="KW-0472">Membrane</keyword>
<dbReference type="InParanoid" id="A0A3N4LZN8"/>
<proteinExistence type="predicted"/>